<dbReference type="Proteomes" id="UP000054477">
    <property type="component" value="Unassembled WGS sequence"/>
</dbReference>
<sequence length="152" mass="17268">MARWAASHNQTTRMKSVDVSAPSVFDGASPGHRRTVTRCPYRGLAQARLTPCQPKYVPSQRLSSSSLLDLSSWQVLPRVHLYAFLASKYWTRVSHLASWVARRVCFSITHSGSNNYIERKRVITVREVQVWGLARAEDHESLAAGYERRVIL</sequence>
<reference evidence="1 2" key="1">
    <citation type="submission" date="2014-04" db="EMBL/GenBank/DDBJ databases">
        <authorList>
            <consortium name="DOE Joint Genome Institute"/>
            <person name="Kuo A."/>
            <person name="Kohler A."/>
            <person name="Nagy L.G."/>
            <person name="Floudas D."/>
            <person name="Copeland A."/>
            <person name="Barry K.W."/>
            <person name="Cichocki N."/>
            <person name="Veneault-Fourrey C."/>
            <person name="LaButti K."/>
            <person name="Lindquist E.A."/>
            <person name="Lipzen A."/>
            <person name="Lundell T."/>
            <person name="Morin E."/>
            <person name="Murat C."/>
            <person name="Sun H."/>
            <person name="Tunlid A."/>
            <person name="Henrissat B."/>
            <person name="Grigoriev I.V."/>
            <person name="Hibbett D.S."/>
            <person name="Martin F."/>
            <person name="Nordberg H.P."/>
            <person name="Cantor M.N."/>
            <person name="Hua S.X."/>
        </authorList>
    </citation>
    <scope>NUCLEOTIDE SEQUENCE [LARGE SCALE GENOMIC DNA]</scope>
    <source>
        <strain evidence="1 2">LaAM-08-1</strain>
    </source>
</reference>
<protein>
    <submittedName>
        <fullName evidence="1">Uncharacterized protein</fullName>
    </submittedName>
</protein>
<evidence type="ECO:0000313" key="2">
    <source>
        <dbReference type="Proteomes" id="UP000054477"/>
    </source>
</evidence>
<gene>
    <name evidence="1" type="ORF">K443DRAFT_675505</name>
</gene>
<proteinExistence type="predicted"/>
<dbReference type="AlphaFoldDB" id="A0A0C9XJ50"/>
<reference evidence="2" key="2">
    <citation type="submission" date="2015-01" db="EMBL/GenBank/DDBJ databases">
        <title>Evolutionary Origins and Diversification of the Mycorrhizal Mutualists.</title>
        <authorList>
            <consortium name="DOE Joint Genome Institute"/>
            <consortium name="Mycorrhizal Genomics Consortium"/>
            <person name="Kohler A."/>
            <person name="Kuo A."/>
            <person name="Nagy L.G."/>
            <person name="Floudas D."/>
            <person name="Copeland A."/>
            <person name="Barry K.W."/>
            <person name="Cichocki N."/>
            <person name="Veneault-Fourrey C."/>
            <person name="LaButti K."/>
            <person name="Lindquist E.A."/>
            <person name="Lipzen A."/>
            <person name="Lundell T."/>
            <person name="Morin E."/>
            <person name="Murat C."/>
            <person name="Riley R."/>
            <person name="Ohm R."/>
            <person name="Sun H."/>
            <person name="Tunlid A."/>
            <person name="Henrissat B."/>
            <person name="Grigoriev I.V."/>
            <person name="Hibbett D.S."/>
            <person name="Martin F."/>
        </authorList>
    </citation>
    <scope>NUCLEOTIDE SEQUENCE [LARGE SCALE GENOMIC DNA]</scope>
    <source>
        <strain evidence="2">LaAM-08-1</strain>
    </source>
</reference>
<dbReference type="HOGENOM" id="CLU_1722659_0_0_1"/>
<accession>A0A0C9XJ50</accession>
<name>A0A0C9XJ50_9AGAR</name>
<dbReference type="EMBL" id="KN838564">
    <property type="protein sequence ID" value="KIK05041.1"/>
    <property type="molecule type" value="Genomic_DNA"/>
</dbReference>
<evidence type="ECO:0000313" key="1">
    <source>
        <dbReference type="EMBL" id="KIK05041.1"/>
    </source>
</evidence>
<organism evidence="1 2">
    <name type="scientific">Laccaria amethystina LaAM-08-1</name>
    <dbReference type="NCBI Taxonomy" id="1095629"/>
    <lineage>
        <taxon>Eukaryota</taxon>
        <taxon>Fungi</taxon>
        <taxon>Dikarya</taxon>
        <taxon>Basidiomycota</taxon>
        <taxon>Agaricomycotina</taxon>
        <taxon>Agaricomycetes</taxon>
        <taxon>Agaricomycetidae</taxon>
        <taxon>Agaricales</taxon>
        <taxon>Agaricineae</taxon>
        <taxon>Hydnangiaceae</taxon>
        <taxon>Laccaria</taxon>
    </lineage>
</organism>
<dbReference type="OrthoDB" id="3211970at2759"/>
<keyword evidence="2" id="KW-1185">Reference proteome</keyword>